<dbReference type="CDD" id="cd00609">
    <property type="entry name" value="AAT_like"/>
    <property type="match status" value="1"/>
</dbReference>
<comment type="caution">
    <text evidence="8">The sequence shown here is derived from an EMBL/GenBank/DDBJ whole genome shotgun (WGS) entry which is preliminary data.</text>
</comment>
<reference evidence="8" key="1">
    <citation type="submission" date="2022-10" db="EMBL/GenBank/DDBJ databases">
        <title>Novel sulphate-reducing endosymbionts in the free-living metamonad Anaeramoeba.</title>
        <authorList>
            <person name="Jerlstrom-Hultqvist J."/>
            <person name="Cepicka I."/>
            <person name="Gallot-Lavallee L."/>
            <person name="Salas-Leiva D."/>
            <person name="Curtis B.A."/>
            <person name="Zahonova K."/>
            <person name="Pipaliya S."/>
            <person name="Dacks J."/>
            <person name="Roger A.J."/>
        </authorList>
    </citation>
    <scope>NUCLEOTIDE SEQUENCE</scope>
    <source>
        <strain evidence="8">BMAN</strain>
    </source>
</reference>
<dbReference type="OMA" id="MQAVSVK"/>
<evidence type="ECO:0000256" key="1">
    <source>
        <dbReference type="ARBA" id="ARBA00001933"/>
    </source>
</evidence>
<dbReference type="InterPro" id="IPR015424">
    <property type="entry name" value="PyrdxlP-dep_Trfase"/>
</dbReference>
<dbReference type="Gene3D" id="3.40.640.10">
    <property type="entry name" value="Type I PLP-dependent aspartate aminotransferase-like (Major domain)"/>
    <property type="match status" value="1"/>
</dbReference>
<evidence type="ECO:0000259" key="7">
    <source>
        <dbReference type="Pfam" id="PF00155"/>
    </source>
</evidence>
<protein>
    <submittedName>
        <fullName evidence="8">Aspartate aminotransferase</fullName>
    </submittedName>
</protein>
<evidence type="ECO:0000313" key="9">
    <source>
        <dbReference type="Proteomes" id="UP001149090"/>
    </source>
</evidence>
<dbReference type="AlphaFoldDB" id="A0A9Q0LVF9"/>
<evidence type="ECO:0000256" key="4">
    <source>
        <dbReference type="ARBA" id="ARBA00022679"/>
    </source>
</evidence>
<dbReference type="SUPFAM" id="SSF53383">
    <property type="entry name" value="PLP-dependent transferases"/>
    <property type="match status" value="1"/>
</dbReference>
<dbReference type="InterPro" id="IPR000796">
    <property type="entry name" value="Asp_trans"/>
</dbReference>
<keyword evidence="5" id="KW-0663">Pyridoxal phosphate</keyword>
<keyword evidence="9" id="KW-1185">Reference proteome</keyword>
<dbReference type="InterPro" id="IPR004839">
    <property type="entry name" value="Aminotransferase_I/II_large"/>
</dbReference>
<dbReference type="InterPro" id="IPR015421">
    <property type="entry name" value="PyrdxlP-dep_Trfase_major"/>
</dbReference>
<dbReference type="OrthoDB" id="6752799at2759"/>
<dbReference type="Proteomes" id="UP001149090">
    <property type="component" value="Unassembled WGS sequence"/>
</dbReference>
<comment type="subunit">
    <text evidence="2">Homodimer.</text>
</comment>
<organism evidence="8 9">
    <name type="scientific">Anaeramoeba ignava</name>
    <name type="common">Anaerobic marine amoeba</name>
    <dbReference type="NCBI Taxonomy" id="1746090"/>
    <lineage>
        <taxon>Eukaryota</taxon>
        <taxon>Metamonada</taxon>
        <taxon>Anaeramoebidae</taxon>
        <taxon>Anaeramoeba</taxon>
    </lineage>
</organism>
<feature type="domain" description="Aminotransferase class I/classII large" evidence="7">
    <location>
        <begin position="59"/>
        <end position="401"/>
    </location>
</feature>
<dbReference type="Pfam" id="PF00155">
    <property type="entry name" value="Aminotran_1_2"/>
    <property type="match status" value="1"/>
</dbReference>
<dbReference type="PANTHER" id="PTHR11879:SF22">
    <property type="entry name" value="ASPARTATE AMINOTRANSFERASE, MITOCHONDRIAL"/>
    <property type="match status" value="1"/>
</dbReference>
<feature type="region of interest" description="Disordered" evidence="6">
    <location>
        <begin position="415"/>
        <end position="441"/>
    </location>
</feature>
<accession>A0A9Q0LVF9</accession>
<keyword evidence="3 8" id="KW-0032">Aminotransferase</keyword>
<evidence type="ECO:0000256" key="5">
    <source>
        <dbReference type="ARBA" id="ARBA00022898"/>
    </source>
</evidence>
<evidence type="ECO:0000256" key="6">
    <source>
        <dbReference type="SAM" id="MobiDB-lite"/>
    </source>
</evidence>
<comment type="cofactor">
    <cofactor evidence="1">
        <name>pyridoxal 5'-phosphate</name>
        <dbReference type="ChEBI" id="CHEBI:597326"/>
    </cofactor>
</comment>
<name>A0A9Q0LVF9_ANAIG</name>
<dbReference type="PRINTS" id="PR00799">
    <property type="entry name" value="TRANSAMINASE"/>
</dbReference>
<dbReference type="EMBL" id="JAPDFW010000033">
    <property type="protein sequence ID" value="KAJ5079264.1"/>
    <property type="molecule type" value="Genomic_DNA"/>
</dbReference>
<sequence length="441" mass="50074">MIVLTQKIKESLLKSPALIQPIKQLGFRLFSSPFKDVEKAPEDPTFSVKDLFHKSGHPRKINLSIGAVVDEHEKPIVLQVVREVERDISGRKDISKSYLSIDGSLAFYKEAEQLILKTDNEAIKEGKVCTVQTLSGTSALRVTAEFIHSEFPDKSIYMSEQIWTNCVHIFEHSGVPIKYFRYLKDPITLDFPAMCEDLEKVEEGSFVLLQTPSHNPTGLNLSNEQWVHLADLFIKKKLIPVFDCKLLGVVSGDLDLDAFAPRHFVEKGINSFIIQSFSENMTLYAERIGALSVIASTKTEAQNIRTHLKAIIRAMYSNPPSHEMAERTQKMRELLYKDLIKSKTPGDWEPLKVQKGLFSYLSLKKEQIKELREKYGLFLSDDGRICMSAINNSNVNYIVYALGCVITGEKNHNGMNEEELMKKPDVNKEDEDEDDENSNLN</sequence>
<evidence type="ECO:0000256" key="3">
    <source>
        <dbReference type="ARBA" id="ARBA00022576"/>
    </source>
</evidence>
<dbReference type="GO" id="GO:0006520">
    <property type="term" value="P:amino acid metabolic process"/>
    <property type="evidence" value="ECO:0007669"/>
    <property type="project" value="InterPro"/>
</dbReference>
<dbReference type="PANTHER" id="PTHR11879">
    <property type="entry name" value="ASPARTATE AMINOTRANSFERASE"/>
    <property type="match status" value="1"/>
</dbReference>
<feature type="compositionally biased region" description="Acidic residues" evidence="6">
    <location>
        <begin position="428"/>
        <end position="441"/>
    </location>
</feature>
<evidence type="ECO:0000256" key="2">
    <source>
        <dbReference type="ARBA" id="ARBA00011738"/>
    </source>
</evidence>
<proteinExistence type="predicted"/>
<keyword evidence="4" id="KW-0808">Transferase</keyword>
<dbReference type="GO" id="GO:0004069">
    <property type="term" value="F:L-aspartate:2-oxoglutarate aminotransferase activity"/>
    <property type="evidence" value="ECO:0007669"/>
    <property type="project" value="UniProtKB-EC"/>
</dbReference>
<dbReference type="GO" id="GO:0030170">
    <property type="term" value="F:pyridoxal phosphate binding"/>
    <property type="evidence" value="ECO:0007669"/>
    <property type="project" value="InterPro"/>
</dbReference>
<evidence type="ECO:0000313" key="8">
    <source>
        <dbReference type="EMBL" id="KAJ5079264.1"/>
    </source>
</evidence>
<gene>
    <name evidence="8" type="ORF">M0811_04285</name>
</gene>